<evidence type="ECO:0000259" key="2">
    <source>
        <dbReference type="Pfam" id="PF01909"/>
    </source>
</evidence>
<feature type="region of interest" description="Disordered" evidence="1">
    <location>
        <begin position="708"/>
        <end position="764"/>
    </location>
</feature>
<feature type="region of interest" description="Disordered" evidence="1">
    <location>
        <begin position="320"/>
        <end position="342"/>
    </location>
</feature>
<feature type="compositionally biased region" description="Pro residues" evidence="1">
    <location>
        <begin position="1583"/>
        <end position="1593"/>
    </location>
</feature>
<protein>
    <recommendedName>
        <fullName evidence="2">Polymerase nucleotidyl transferase domain-containing protein</fullName>
    </recommendedName>
</protein>
<feature type="region of interest" description="Disordered" evidence="1">
    <location>
        <begin position="1430"/>
        <end position="1610"/>
    </location>
</feature>
<dbReference type="InterPro" id="IPR045862">
    <property type="entry name" value="Trf4-like"/>
</dbReference>
<feature type="region of interest" description="Disordered" evidence="1">
    <location>
        <begin position="873"/>
        <end position="895"/>
    </location>
</feature>
<feature type="compositionally biased region" description="Basic residues" evidence="1">
    <location>
        <begin position="134"/>
        <end position="143"/>
    </location>
</feature>
<feature type="compositionally biased region" description="Polar residues" evidence="1">
    <location>
        <begin position="27"/>
        <end position="48"/>
    </location>
</feature>
<dbReference type="VEuPathDB" id="TriTrypDB:TvY486_0902970"/>
<feature type="compositionally biased region" description="Low complexity" evidence="1">
    <location>
        <begin position="1596"/>
        <end position="1610"/>
    </location>
</feature>
<gene>
    <name evidence="3" type="ORF">TVY486_0902970</name>
</gene>
<dbReference type="Gene3D" id="3.30.460.10">
    <property type="entry name" value="Beta Polymerase, domain 2"/>
    <property type="match status" value="1"/>
</dbReference>
<dbReference type="Pfam" id="PF01909">
    <property type="entry name" value="NTP_transf_2"/>
    <property type="match status" value="1"/>
</dbReference>
<dbReference type="Gene3D" id="1.10.1410.10">
    <property type="match status" value="2"/>
</dbReference>
<dbReference type="SUPFAM" id="SSF81631">
    <property type="entry name" value="PAP/OAS1 substrate-binding domain"/>
    <property type="match status" value="1"/>
</dbReference>
<dbReference type="SUPFAM" id="SSF81301">
    <property type="entry name" value="Nucleotidyltransferase"/>
    <property type="match status" value="1"/>
</dbReference>
<dbReference type="GO" id="GO:0031499">
    <property type="term" value="C:TRAMP complex"/>
    <property type="evidence" value="ECO:0007669"/>
    <property type="project" value="TreeGrafter"/>
</dbReference>
<feature type="region of interest" description="Disordered" evidence="1">
    <location>
        <begin position="1"/>
        <end position="107"/>
    </location>
</feature>
<feature type="compositionally biased region" description="Basic residues" evidence="1">
    <location>
        <begin position="320"/>
        <end position="339"/>
    </location>
</feature>
<dbReference type="InterPro" id="IPR002934">
    <property type="entry name" value="Polymerase_NTP_transf_dom"/>
</dbReference>
<feature type="region of interest" description="Disordered" evidence="1">
    <location>
        <begin position="812"/>
        <end position="847"/>
    </location>
</feature>
<organism evidence="3">
    <name type="scientific">Trypanosoma vivax (strain Y486)</name>
    <dbReference type="NCBI Taxonomy" id="1055687"/>
    <lineage>
        <taxon>Eukaryota</taxon>
        <taxon>Discoba</taxon>
        <taxon>Euglenozoa</taxon>
        <taxon>Kinetoplastea</taxon>
        <taxon>Metakinetoplastina</taxon>
        <taxon>Trypanosomatida</taxon>
        <taxon>Trypanosomatidae</taxon>
        <taxon>Trypanosoma</taxon>
        <taxon>Duttonella</taxon>
    </lineage>
</organism>
<dbReference type="PANTHER" id="PTHR23092">
    <property type="entry name" value="POLY(A) RNA POLYMERASE"/>
    <property type="match status" value="1"/>
</dbReference>
<feature type="domain" description="Polymerase nucleotidyl transferase" evidence="2">
    <location>
        <begin position="403"/>
        <end position="474"/>
    </location>
</feature>
<feature type="compositionally biased region" description="Polar residues" evidence="1">
    <location>
        <begin position="1498"/>
        <end position="1508"/>
    </location>
</feature>
<sequence>SAQSASQARDQDKLGDDRSEEPVGAVSLSTAASKGSLPSTTTPRNNSYDRILHEKPNEVASPLKRAEKHVTGEGNPKLSRDADTSGASDTCFGCGGPTADREKSLPTVEAGKVGEESVAFGATGSDGPHGGPKTTRRKPSIPKKGHDQATQRAKTAIPQGMRTSSKAQTAGPRDVKCPSAVHPVALGRRKAGENGRIRHDYTASARQAQAVTSTVSPSESRDGAAVPTSRLLDIADGETVSSSLAEDHRGPLPVLDSSTPFTAPPHSLHQSLRPHAAPPCNQRDTVTQGAASSVGAGGSNLVSKHSSIAPAHQQYHFLHHHHHHHHHHHQHHRHHHHDYHRQLQLDANTALGEKAEVTRFSCANSRMSVQPMYDFVSTLQTFVDVCLGLREKDLLERHMFVSRIRRVVTKALGDNARVHVHGSITTELALASSDIDILVDGYEPLTSAQAIQILSQNIQTVDAKEMEVLNSIEIRDAGETGVEGRDAHHSCEEASCNAAVERHTEQQPMNAGIALTGGKPLSGDGPVVVDSLLRVEVEELEYRMQIERDYVLSTRAGPNAEAMAFCGFWPSLSPQLQPHHLLHQSHRRLYVPTVDGPLYQVQTIVFTRVPVIKVTEKSTGIRSDITFAGGEHWRALQLTNSLLKRYPVSRGLVLFLKHCVQQMGIGNSRPGDVTSFVIYLLVLHYFNEMFRFCGSFLRAQTKLDGELQAGDGTQATGDAYSSRRTESPRSPVNSPRAFHSRAADSPTGCRGTPESPTAASDAARLNDRFPAFEEELTRCLEANGNHQSVNNEQCPIGLLRSVLSTIEERALACRGSPSPDGNDVTGGSGAMQRQKKDHSGPNSGEAHTGCAVEDLAVCETGCVTTVIENSDARHRCEGPGPSLTRDSEAGSRGKSACDEVKQVATKGKANAVSSKDSLVTEKCAEWLVESERNVDCMHAWQDADVMPGEEEVDEEGIEVVFVVDEDGETDVEVSRDLEEDKVALCWSVFSQVLSSMQLGYILHDFCFYYGFVFDYDHHGLQFDSDGGSCIVPKPEQCQKRGQHLFMTSPFDSNYDITAHMYNTRAFQELCCMLVPLTNPTVSAKLNGRGPCTLFEALQWISPSTAHKDLMEVHNAIQQQKQSGEFLSGHSPCTGGQKPHDTGNTGSIQSLLGVRDENEPKGQLSSLALSNTAVEAGDFSFFGKPGGHANVRARPDRALLKGELEAASPSMADASSQGGEEHQTRLGIALGAQHGMNRDGEPLEDSAVAPRSSVLTTSPSVSLVPSSVAVVESGLLPPASNSATQPALSPQCVKDMSVVGDRSTSDRDSFYLLPPSTQQGRASGLQQMLQGGGGSPLTTLTFPHNRASPAYLELPTYYQPMPYNSDTVMRCQQRQLLTPFPYLGHEVRQTYLQRPMHRLFADGGNGIAGSTSGASQVGPYSHARAHHMQLPLRGGIGTRNRWRGSCRSGNSSTLESEKNHSSQHVSPELIEEQRRALTPTSDRATPDGGVGVGDATKDALTTSSPTFSSIKELHGAPSDSGDRTRAACSTTGTEDHQQHRGHSAHRQVDQGHHCYHPPTKGNARPRIPSQQSPPHWRLQRVPRNPNPRCAPPFPNMVDGVGVSSGQSSGSV</sequence>
<dbReference type="GO" id="GO:0003729">
    <property type="term" value="F:mRNA binding"/>
    <property type="evidence" value="ECO:0007669"/>
    <property type="project" value="TreeGrafter"/>
</dbReference>
<dbReference type="PANTHER" id="PTHR23092:SF47">
    <property type="entry name" value="POLYMERASE SIGMA, PUTATIVE-RELATED"/>
    <property type="match status" value="1"/>
</dbReference>
<feature type="compositionally biased region" description="Basic and acidic residues" evidence="1">
    <location>
        <begin position="190"/>
        <end position="201"/>
    </location>
</feature>
<feature type="compositionally biased region" description="Polar residues" evidence="1">
    <location>
        <begin position="204"/>
        <end position="218"/>
    </location>
</feature>
<feature type="region of interest" description="Disordered" evidence="1">
    <location>
        <begin position="119"/>
        <end position="303"/>
    </location>
</feature>
<feature type="region of interest" description="Disordered" evidence="1">
    <location>
        <begin position="1124"/>
        <end position="1147"/>
    </location>
</feature>
<reference evidence="3" key="1">
    <citation type="journal article" date="2012" name="Proc. Natl. Acad. Sci. U.S.A.">
        <title>Antigenic diversity is generated by distinct evolutionary mechanisms in African trypanosome species.</title>
        <authorList>
            <person name="Jackson A.P."/>
            <person name="Berry A."/>
            <person name="Aslett M."/>
            <person name="Allison H.C."/>
            <person name="Burton P."/>
            <person name="Vavrova-Anderson J."/>
            <person name="Brown R."/>
            <person name="Browne H."/>
            <person name="Corton N."/>
            <person name="Hauser H."/>
            <person name="Gamble J."/>
            <person name="Gilderthorp R."/>
            <person name="Marcello L."/>
            <person name="McQuillan J."/>
            <person name="Otto T.D."/>
            <person name="Quail M.A."/>
            <person name="Sanders M.J."/>
            <person name="van Tonder A."/>
            <person name="Ginger M.L."/>
            <person name="Field M.C."/>
            <person name="Barry J.D."/>
            <person name="Hertz-Fowler C."/>
            <person name="Berriman M."/>
        </authorList>
    </citation>
    <scope>NUCLEOTIDE SEQUENCE</scope>
    <source>
        <strain evidence="3">Y486</strain>
    </source>
</reference>
<dbReference type="InterPro" id="IPR043519">
    <property type="entry name" value="NT_sf"/>
</dbReference>
<dbReference type="GO" id="GO:1990817">
    <property type="term" value="F:poly(A) RNA polymerase activity"/>
    <property type="evidence" value="ECO:0007669"/>
    <property type="project" value="InterPro"/>
</dbReference>
<dbReference type="GO" id="GO:0005730">
    <property type="term" value="C:nucleolus"/>
    <property type="evidence" value="ECO:0007669"/>
    <property type="project" value="TreeGrafter"/>
</dbReference>
<evidence type="ECO:0000313" key="3">
    <source>
        <dbReference type="EMBL" id="CCC50476.1"/>
    </source>
</evidence>
<name>G0U2H3_TRYVY</name>
<evidence type="ECO:0000256" key="1">
    <source>
        <dbReference type="SAM" id="MobiDB-lite"/>
    </source>
</evidence>
<proteinExistence type="predicted"/>
<dbReference type="GO" id="GO:0031123">
    <property type="term" value="P:RNA 3'-end processing"/>
    <property type="evidence" value="ECO:0007669"/>
    <property type="project" value="TreeGrafter"/>
</dbReference>
<feature type="compositionally biased region" description="Basic and acidic residues" evidence="1">
    <location>
        <begin position="9"/>
        <end position="21"/>
    </location>
</feature>
<accession>G0U2H3</accession>
<dbReference type="GO" id="GO:0043634">
    <property type="term" value="P:polyadenylation-dependent ncRNA catabolic process"/>
    <property type="evidence" value="ECO:0007669"/>
    <property type="project" value="TreeGrafter"/>
</dbReference>
<dbReference type="EMBL" id="HE573025">
    <property type="protein sequence ID" value="CCC50476.1"/>
    <property type="molecule type" value="Genomic_DNA"/>
</dbReference>
<feature type="non-terminal residue" evidence="3">
    <location>
        <position position="1"/>
    </location>
</feature>
<feature type="compositionally biased region" description="Basic and acidic residues" evidence="1">
    <location>
        <begin position="885"/>
        <end position="895"/>
    </location>
</feature>